<dbReference type="RefSeq" id="WP_146176344.1">
    <property type="nucleotide sequence ID" value="NZ_QAYC01000031.1"/>
</dbReference>
<protein>
    <submittedName>
        <fullName evidence="1">Uncharacterized protein</fullName>
    </submittedName>
</protein>
<reference evidence="1 2" key="1">
    <citation type="submission" date="2018-04" db="EMBL/GenBank/DDBJ databases">
        <title>Genomic Encyclopedia of Archaeal and Bacterial Type Strains, Phase II (KMG-II): from individual species to whole genera.</title>
        <authorList>
            <person name="Goeker M."/>
        </authorList>
    </citation>
    <scope>NUCLEOTIDE SEQUENCE [LARGE SCALE GENOMIC DNA]</scope>
    <source>
        <strain evidence="1 2">DSM 19783</strain>
    </source>
</reference>
<proteinExistence type="predicted"/>
<dbReference type="EMBL" id="QAYC01000031">
    <property type="protein sequence ID" value="PTW37598.1"/>
    <property type="molecule type" value="Genomic_DNA"/>
</dbReference>
<organism evidence="1 2">
    <name type="scientific">Rhodovulum kholense</name>
    <dbReference type="NCBI Taxonomy" id="453584"/>
    <lineage>
        <taxon>Bacteria</taxon>
        <taxon>Pseudomonadati</taxon>
        <taxon>Pseudomonadota</taxon>
        <taxon>Alphaproteobacteria</taxon>
        <taxon>Rhodobacterales</taxon>
        <taxon>Paracoccaceae</taxon>
        <taxon>Rhodovulum</taxon>
    </lineage>
</organism>
<name>A0A8E2VHJ6_9RHOB</name>
<accession>A0A8E2VHJ6</accession>
<comment type="caution">
    <text evidence="1">The sequence shown here is derived from an EMBL/GenBank/DDBJ whole genome shotgun (WGS) entry which is preliminary data.</text>
</comment>
<dbReference type="Proteomes" id="UP000244037">
    <property type="component" value="Unassembled WGS sequence"/>
</dbReference>
<evidence type="ECO:0000313" key="2">
    <source>
        <dbReference type="Proteomes" id="UP000244037"/>
    </source>
</evidence>
<sequence>MIVNLDAEFLEIAKPAFLEHAALIEFLLLRHAERRILLSLPPAIISRVERDLHLGVLSAATLKSIKGRYLDYGSVGASVKFSIRVLPDGSEIVPTVNHEVFAAKSDVVINFLKDPPKLFLENAPNDGRFYKLLVELFHKKSGFPSGLCFSETFHGGGTALGAAMADLDTKILAGICICDRDTSGVAPPFPKGKTGEAALNAAVSKGAFTNGVSLVPAHPFFALLATLGWSMENYVGPNLLDLYFSCNPGACDLRPKFFEAFPNFPELSERESREWFISYLKEFQDGASVGEGVKRLRGDTSGARNGAIGALQIPGSTIDWALGNARGTRYSKEIMTAINKDLSIEFYSDGVREIATRYAEIFTADSNASLI</sequence>
<keyword evidence="2" id="KW-1185">Reference proteome</keyword>
<gene>
    <name evidence="1" type="ORF">C8N38_13115</name>
</gene>
<dbReference type="AlphaFoldDB" id="A0A8E2VHJ6"/>
<dbReference type="OrthoDB" id="8480635at2"/>
<evidence type="ECO:0000313" key="1">
    <source>
        <dbReference type="EMBL" id="PTW37598.1"/>
    </source>
</evidence>